<dbReference type="EMBL" id="KN837425">
    <property type="protein sequence ID" value="KIJ25245.1"/>
    <property type="molecule type" value="Genomic_DNA"/>
</dbReference>
<keyword evidence="3" id="KW-1185">Reference proteome</keyword>
<accession>A0A0C9UJ17</accession>
<gene>
    <name evidence="2" type="ORF">M422DRAFT_38882</name>
</gene>
<organism evidence="2 3">
    <name type="scientific">Sphaerobolus stellatus (strain SS14)</name>
    <dbReference type="NCBI Taxonomy" id="990650"/>
    <lineage>
        <taxon>Eukaryota</taxon>
        <taxon>Fungi</taxon>
        <taxon>Dikarya</taxon>
        <taxon>Basidiomycota</taxon>
        <taxon>Agaricomycotina</taxon>
        <taxon>Agaricomycetes</taxon>
        <taxon>Phallomycetidae</taxon>
        <taxon>Geastrales</taxon>
        <taxon>Sphaerobolaceae</taxon>
        <taxon>Sphaerobolus</taxon>
    </lineage>
</organism>
<evidence type="ECO:0000256" key="1">
    <source>
        <dbReference type="SAM" id="MobiDB-lite"/>
    </source>
</evidence>
<dbReference type="HOGENOM" id="CLU_2321860_0_0_1"/>
<dbReference type="Proteomes" id="UP000054279">
    <property type="component" value="Unassembled WGS sequence"/>
</dbReference>
<sequence length="99" mass="10863">MSTTPENAVEESHEIPTKPAITPTGQREPSASAGSNSDRSRLIREAARHDLQRELQRKPRHMICGCSGRTDQLDADSQGFCVRALFSCLGLCFCCAWGL</sequence>
<evidence type="ECO:0000313" key="2">
    <source>
        <dbReference type="EMBL" id="KIJ25245.1"/>
    </source>
</evidence>
<name>A0A0C9UJ17_SPHS4</name>
<feature type="compositionally biased region" description="Basic and acidic residues" evidence="1">
    <location>
        <begin position="38"/>
        <end position="47"/>
    </location>
</feature>
<protein>
    <submittedName>
        <fullName evidence="2">Uncharacterized protein</fullName>
    </submittedName>
</protein>
<dbReference type="AlphaFoldDB" id="A0A0C9UJ17"/>
<feature type="region of interest" description="Disordered" evidence="1">
    <location>
        <begin position="1"/>
        <end position="47"/>
    </location>
</feature>
<evidence type="ECO:0000313" key="3">
    <source>
        <dbReference type="Proteomes" id="UP000054279"/>
    </source>
</evidence>
<reference evidence="2 3" key="1">
    <citation type="submission" date="2014-06" db="EMBL/GenBank/DDBJ databases">
        <title>Evolutionary Origins and Diversification of the Mycorrhizal Mutualists.</title>
        <authorList>
            <consortium name="DOE Joint Genome Institute"/>
            <consortium name="Mycorrhizal Genomics Consortium"/>
            <person name="Kohler A."/>
            <person name="Kuo A."/>
            <person name="Nagy L.G."/>
            <person name="Floudas D."/>
            <person name="Copeland A."/>
            <person name="Barry K.W."/>
            <person name="Cichocki N."/>
            <person name="Veneault-Fourrey C."/>
            <person name="LaButti K."/>
            <person name="Lindquist E.A."/>
            <person name="Lipzen A."/>
            <person name="Lundell T."/>
            <person name="Morin E."/>
            <person name="Murat C."/>
            <person name="Riley R."/>
            <person name="Ohm R."/>
            <person name="Sun H."/>
            <person name="Tunlid A."/>
            <person name="Henrissat B."/>
            <person name="Grigoriev I.V."/>
            <person name="Hibbett D.S."/>
            <person name="Martin F."/>
        </authorList>
    </citation>
    <scope>NUCLEOTIDE SEQUENCE [LARGE SCALE GENOMIC DNA]</scope>
    <source>
        <strain evidence="2 3">SS14</strain>
    </source>
</reference>
<proteinExistence type="predicted"/>
<feature type="compositionally biased region" description="Polar residues" evidence="1">
    <location>
        <begin position="23"/>
        <end position="37"/>
    </location>
</feature>